<evidence type="ECO:0000313" key="5">
    <source>
        <dbReference type="Proteomes" id="UP000198838"/>
    </source>
</evidence>
<dbReference type="EMBL" id="FOJY01000026">
    <property type="protein sequence ID" value="SFB36748.1"/>
    <property type="molecule type" value="Genomic_DNA"/>
</dbReference>
<dbReference type="Gene3D" id="1.10.357.10">
    <property type="entry name" value="Tetracycline Repressor, domain 2"/>
    <property type="match status" value="1"/>
</dbReference>
<feature type="domain" description="HTH tetR-type" evidence="3">
    <location>
        <begin position="2"/>
        <end position="62"/>
    </location>
</feature>
<evidence type="ECO:0000313" key="4">
    <source>
        <dbReference type="EMBL" id="SFB36748.1"/>
    </source>
</evidence>
<keyword evidence="5" id="KW-1185">Reference proteome</keyword>
<dbReference type="RefSeq" id="WP_092874627.1">
    <property type="nucleotide sequence ID" value="NZ_FOJY01000026.1"/>
</dbReference>
<organism evidence="4 5">
    <name type="scientific">Acetitomaculum ruminis DSM 5522</name>
    <dbReference type="NCBI Taxonomy" id="1120918"/>
    <lineage>
        <taxon>Bacteria</taxon>
        <taxon>Bacillati</taxon>
        <taxon>Bacillota</taxon>
        <taxon>Clostridia</taxon>
        <taxon>Lachnospirales</taxon>
        <taxon>Lachnospiraceae</taxon>
        <taxon>Acetitomaculum</taxon>
    </lineage>
</organism>
<name>A0A1I1AJR4_9FIRM</name>
<dbReference type="AlphaFoldDB" id="A0A1I1AJR4"/>
<dbReference type="PANTHER" id="PTHR43479:SF11">
    <property type="entry name" value="ACREF_ENVCD OPERON REPRESSOR-RELATED"/>
    <property type="match status" value="1"/>
</dbReference>
<protein>
    <submittedName>
        <fullName evidence="4">DNA-binding transcriptional regulator, AcrR family</fullName>
    </submittedName>
</protein>
<sequence length="208" mass="24567">MKTNKEEIMLTALKMFAKCGFEAVSTSMIAGELGITKGALYRHYKSKQEIFDSIIKKMFELDEKQANETNVPAKEYEEDAESYEKTSLEDLCEFVNIQFEYWTENEFALYFRRMITLEQYKNEEMKKLYRDMLVDGPVKYSEDLFREMLNNGQLNNKAKKTSARSLAIGLYAPLFLALKLYDTKESDSEKIKSDLRTITRDFYERWKK</sequence>
<dbReference type="SUPFAM" id="SSF46689">
    <property type="entry name" value="Homeodomain-like"/>
    <property type="match status" value="1"/>
</dbReference>
<evidence type="ECO:0000259" key="3">
    <source>
        <dbReference type="PROSITE" id="PS50977"/>
    </source>
</evidence>
<dbReference type="PRINTS" id="PR00455">
    <property type="entry name" value="HTHTETR"/>
</dbReference>
<accession>A0A1I1AJR4</accession>
<gene>
    <name evidence="4" type="ORF">SAMN05216249_12627</name>
</gene>
<dbReference type="STRING" id="1120918.SAMN05216249_12627"/>
<feature type="DNA-binding region" description="H-T-H motif" evidence="2">
    <location>
        <begin position="25"/>
        <end position="44"/>
    </location>
</feature>
<dbReference type="PANTHER" id="PTHR43479">
    <property type="entry name" value="ACREF/ENVCD OPERON REPRESSOR-RELATED"/>
    <property type="match status" value="1"/>
</dbReference>
<dbReference type="InterPro" id="IPR009057">
    <property type="entry name" value="Homeodomain-like_sf"/>
</dbReference>
<dbReference type="Pfam" id="PF00440">
    <property type="entry name" value="TetR_N"/>
    <property type="match status" value="1"/>
</dbReference>
<dbReference type="Proteomes" id="UP000198838">
    <property type="component" value="Unassembled WGS sequence"/>
</dbReference>
<dbReference type="PROSITE" id="PS50977">
    <property type="entry name" value="HTH_TETR_2"/>
    <property type="match status" value="1"/>
</dbReference>
<dbReference type="OrthoDB" id="9808476at2"/>
<evidence type="ECO:0000256" key="1">
    <source>
        <dbReference type="ARBA" id="ARBA00023125"/>
    </source>
</evidence>
<reference evidence="4 5" key="1">
    <citation type="submission" date="2016-10" db="EMBL/GenBank/DDBJ databases">
        <authorList>
            <person name="de Groot N.N."/>
        </authorList>
    </citation>
    <scope>NUCLEOTIDE SEQUENCE [LARGE SCALE GENOMIC DNA]</scope>
    <source>
        <strain evidence="4 5">DSM 5522</strain>
    </source>
</reference>
<dbReference type="InterPro" id="IPR050624">
    <property type="entry name" value="HTH-type_Tx_Regulator"/>
</dbReference>
<dbReference type="GO" id="GO:0003677">
    <property type="term" value="F:DNA binding"/>
    <property type="evidence" value="ECO:0007669"/>
    <property type="project" value="UniProtKB-UniRule"/>
</dbReference>
<keyword evidence="1 2" id="KW-0238">DNA-binding</keyword>
<proteinExistence type="predicted"/>
<dbReference type="InterPro" id="IPR001647">
    <property type="entry name" value="HTH_TetR"/>
</dbReference>
<evidence type="ECO:0000256" key="2">
    <source>
        <dbReference type="PROSITE-ProRule" id="PRU00335"/>
    </source>
</evidence>